<accession>A0A382E863</accession>
<dbReference type="AlphaFoldDB" id="A0A382E863"/>
<organism evidence="1">
    <name type="scientific">marine metagenome</name>
    <dbReference type="NCBI Taxonomy" id="408172"/>
    <lineage>
        <taxon>unclassified sequences</taxon>
        <taxon>metagenomes</taxon>
        <taxon>ecological metagenomes</taxon>
    </lineage>
</organism>
<dbReference type="EMBL" id="UINC01043195">
    <property type="protein sequence ID" value="SVB46888.1"/>
    <property type="molecule type" value="Genomic_DNA"/>
</dbReference>
<name>A0A382E863_9ZZZZ</name>
<protein>
    <submittedName>
        <fullName evidence="1">Uncharacterized protein</fullName>
    </submittedName>
</protein>
<proteinExistence type="predicted"/>
<feature type="non-terminal residue" evidence="1">
    <location>
        <position position="54"/>
    </location>
</feature>
<sequence length="54" mass="6033">MKNFILTLLVTLIITNCNKTTETPLLLPTAAEPSAKLHNNQGIEHFHKGEYLEA</sequence>
<evidence type="ECO:0000313" key="1">
    <source>
        <dbReference type="EMBL" id="SVB46888.1"/>
    </source>
</evidence>
<reference evidence="1" key="1">
    <citation type="submission" date="2018-05" db="EMBL/GenBank/DDBJ databases">
        <authorList>
            <person name="Lanie J.A."/>
            <person name="Ng W.-L."/>
            <person name="Kazmierczak K.M."/>
            <person name="Andrzejewski T.M."/>
            <person name="Davidsen T.M."/>
            <person name="Wayne K.J."/>
            <person name="Tettelin H."/>
            <person name="Glass J.I."/>
            <person name="Rusch D."/>
            <person name="Podicherti R."/>
            <person name="Tsui H.-C.T."/>
            <person name="Winkler M.E."/>
        </authorList>
    </citation>
    <scope>NUCLEOTIDE SEQUENCE</scope>
</reference>
<gene>
    <name evidence="1" type="ORF">METZ01_LOCUS199742</name>
</gene>